<dbReference type="EMBL" id="LGRX02022568">
    <property type="protein sequence ID" value="KAK3255465.1"/>
    <property type="molecule type" value="Genomic_DNA"/>
</dbReference>
<dbReference type="Pfam" id="PF04091">
    <property type="entry name" value="Sec15_C"/>
    <property type="match status" value="1"/>
</dbReference>
<accession>A0AAE0F9E0</accession>
<feature type="domain" description="Exocyst complex component EXOC6/Sec15 N-terminal" evidence="3">
    <location>
        <begin position="2"/>
        <end position="129"/>
    </location>
</feature>
<dbReference type="Pfam" id="PF20651">
    <property type="entry name" value="EXOC6_Sec15_N"/>
    <property type="match status" value="1"/>
</dbReference>
<name>A0AAE0F9E0_9CHLO</name>
<organism evidence="4 5">
    <name type="scientific">Cymbomonas tetramitiformis</name>
    <dbReference type="NCBI Taxonomy" id="36881"/>
    <lineage>
        <taxon>Eukaryota</taxon>
        <taxon>Viridiplantae</taxon>
        <taxon>Chlorophyta</taxon>
        <taxon>Pyramimonadophyceae</taxon>
        <taxon>Pyramimonadales</taxon>
        <taxon>Pyramimonadaceae</taxon>
        <taxon>Cymbomonas</taxon>
    </lineage>
</organism>
<feature type="compositionally biased region" description="Basic and acidic residues" evidence="1">
    <location>
        <begin position="463"/>
        <end position="479"/>
    </location>
</feature>
<comment type="caution">
    <text evidence="4">The sequence shown here is derived from an EMBL/GenBank/DDBJ whole genome shotgun (WGS) entry which is preliminary data.</text>
</comment>
<evidence type="ECO:0000256" key="1">
    <source>
        <dbReference type="SAM" id="MobiDB-lite"/>
    </source>
</evidence>
<dbReference type="InterPro" id="IPR042045">
    <property type="entry name" value="EXOC6/Sec15_C_dom1"/>
</dbReference>
<evidence type="ECO:0000313" key="4">
    <source>
        <dbReference type="EMBL" id="KAK3255465.1"/>
    </source>
</evidence>
<protein>
    <recommendedName>
        <fullName evidence="6">Exocyst complex component 6</fullName>
    </recommendedName>
</protein>
<feature type="domain" description="Exocyst complex subunit EXOC6/Sec15 C-terminal" evidence="2">
    <location>
        <begin position="323"/>
        <end position="445"/>
    </location>
</feature>
<dbReference type="PANTHER" id="PTHR12702:SF0">
    <property type="entry name" value="EXOCYST COMPLEX COMPONENT 6"/>
    <property type="match status" value="1"/>
</dbReference>
<dbReference type="GO" id="GO:0016020">
    <property type="term" value="C:membrane"/>
    <property type="evidence" value="ECO:0007669"/>
    <property type="project" value="TreeGrafter"/>
</dbReference>
<gene>
    <name evidence="4" type="ORF">CYMTET_35352</name>
</gene>
<dbReference type="GO" id="GO:0000145">
    <property type="term" value="C:exocyst"/>
    <property type="evidence" value="ECO:0007669"/>
    <property type="project" value="TreeGrafter"/>
</dbReference>
<dbReference type="InterPro" id="IPR007225">
    <property type="entry name" value="EXOC6/Sec15"/>
</dbReference>
<evidence type="ECO:0000259" key="2">
    <source>
        <dbReference type="Pfam" id="PF04091"/>
    </source>
</evidence>
<dbReference type="GO" id="GO:0006886">
    <property type="term" value="P:intracellular protein transport"/>
    <property type="evidence" value="ECO:0007669"/>
    <property type="project" value="InterPro"/>
</dbReference>
<feature type="non-terminal residue" evidence="4">
    <location>
        <position position="1"/>
    </location>
</feature>
<evidence type="ECO:0000259" key="3">
    <source>
        <dbReference type="Pfam" id="PF20651"/>
    </source>
</evidence>
<dbReference type="InterPro" id="IPR046361">
    <property type="entry name" value="EXOC6/Sec15_C"/>
</dbReference>
<dbReference type="InterPro" id="IPR048359">
    <property type="entry name" value="EXOC6_Sec15_N"/>
</dbReference>
<dbReference type="PANTHER" id="PTHR12702">
    <property type="entry name" value="SEC15"/>
    <property type="match status" value="1"/>
</dbReference>
<proteinExistence type="predicted"/>
<dbReference type="AlphaFoldDB" id="A0AAE0F9E0"/>
<reference evidence="4 5" key="1">
    <citation type="journal article" date="2015" name="Genome Biol. Evol.">
        <title>Comparative Genomics of a Bacterivorous Green Alga Reveals Evolutionary Causalities and Consequences of Phago-Mixotrophic Mode of Nutrition.</title>
        <authorList>
            <person name="Burns J.A."/>
            <person name="Paasch A."/>
            <person name="Narechania A."/>
            <person name="Kim E."/>
        </authorList>
    </citation>
    <scope>NUCLEOTIDE SEQUENCE [LARGE SCALE GENOMIC DNA]</scope>
    <source>
        <strain evidence="4 5">PLY_AMNH</strain>
    </source>
</reference>
<dbReference type="GO" id="GO:0006893">
    <property type="term" value="P:Golgi to plasma membrane transport"/>
    <property type="evidence" value="ECO:0007669"/>
    <property type="project" value="TreeGrafter"/>
</dbReference>
<evidence type="ECO:0000313" key="5">
    <source>
        <dbReference type="Proteomes" id="UP001190700"/>
    </source>
</evidence>
<feature type="region of interest" description="Disordered" evidence="1">
    <location>
        <begin position="451"/>
        <end position="480"/>
    </location>
</feature>
<evidence type="ECO:0008006" key="6">
    <source>
        <dbReference type="Google" id="ProtNLM"/>
    </source>
</evidence>
<dbReference type="GO" id="GO:0090522">
    <property type="term" value="P:vesicle tethering involved in exocytosis"/>
    <property type="evidence" value="ECO:0007669"/>
    <property type="project" value="InterPro"/>
</dbReference>
<keyword evidence="5" id="KW-1185">Reference proteome</keyword>
<dbReference type="Gene3D" id="1.10.357.30">
    <property type="entry name" value="Exocyst complex subunit Sec15 C-terminal domain, N-terminal subdomain"/>
    <property type="match status" value="1"/>
</dbReference>
<dbReference type="Proteomes" id="UP001190700">
    <property type="component" value="Unassembled WGS sequence"/>
</dbReference>
<sequence length="552" mass="61179">VKEQNAALQDCSGPVLATMDELKDVYKVQSSIEELQEALYQCSLVLQLCHKVDQQLQAESTSKVCFQTVLKTLDQIKEGIRRVPCAALRLYLHSQLPKCTQHIHRCMADEFRNWLVRAREAAAGIGHAVIATAARSRQTQEELRKTQFQALCQVSANQGCDLQRALAQSIVGGETPSSPSAQAGDSEELPLLDLTDLHKCHHILTCLGKSAWFSAYYYEQRTAQIKSDLQLSASRSFMENYQNYLMQLAGFFVVEDQVMRATDGLVNRDQLHVLWEGAMQLLNPLLEAQFASMTTMPEVLLVCDFVSLFAATMQRYGLGAQCLDELLETAVEKYHELLMGATLEDLRHQVHQDSFVQVRVSTEKEYAADIESLGLHPPDTPLPTAFPVTMRFSAITPAVCKLLRLFAEDAVAILRGGMPEDLERQARNKYTRLLTKLCTTILVPAVDSVRPAEEEAQPLPHPAEAERPRGVRGEPHGVMEDPPMLEQVRRGFAAVTTGDEVLIEGHVGAWAKRFLGAWCGEGVWAKGAWCGEGVGEGCLGAWCGEEVWAKGA</sequence>